<proteinExistence type="predicted"/>
<sequence>MSLTGPDQWLRAALSLQSGVSIACICAPSSSPCFLRHCVRVSERCSERLAEGWLLLPVSCC</sequence>
<protein>
    <submittedName>
        <fullName evidence="1">Uncharacterized protein</fullName>
    </submittedName>
</protein>
<evidence type="ECO:0000313" key="2">
    <source>
        <dbReference type="Proteomes" id="UP000694892"/>
    </source>
</evidence>
<evidence type="ECO:0000313" key="1">
    <source>
        <dbReference type="EMBL" id="OCU02436.1"/>
    </source>
</evidence>
<gene>
    <name evidence="1" type="ORF">XELAEV_18008200mg</name>
</gene>
<reference evidence="2" key="1">
    <citation type="journal article" date="2016" name="Nature">
        <title>Genome evolution in the allotetraploid frog Xenopus laevis.</title>
        <authorList>
            <person name="Session A.M."/>
            <person name="Uno Y."/>
            <person name="Kwon T."/>
            <person name="Chapman J.A."/>
            <person name="Toyoda A."/>
            <person name="Takahashi S."/>
            <person name="Fukui A."/>
            <person name="Hikosaka A."/>
            <person name="Suzuki A."/>
            <person name="Kondo M."/>
            <person name="van Heeringen S.J."/>
            <person name="Quigley I."/>
            <person name="Heinz S."/>
            <person name="Ogino H."/>
            <person name="Ochi H."/>
            <person name="Hellsten U."/>
            <person name="Lyons J.B."/>
            <person name="Simakov O."/>
            <person name="Putnam N."/>
            <person name="Stites J."/>
            <person name="Kuroki Y."/>
            <person name="Tanaka T."/>
            <person name="Michiue T."/>
            <person name="Watanabe M."/>
            <person name="Bogdanovic O."/>
            <person name="Lister R."/>
            <person name="Georgiou G."/>
            <person name="Paranjpe S.S."/>
            <person name="van Kruijsbergen I."/>
            <person name="Shu S."/>
            <person name="Carlson J."/>
            <person name="Kinoshita T."/>
            <person name="Ohta Y."/>
            <person name="Mawaribuchi S."/>
            <person name="Jenkins J."/>
            <person name="Grimwood J."/>
            <person name="Schmutz J."/>
            <person name="Mitros T."/>
            <person name="Mozaffari S.V."/>
            <person name="Suzuki Y."/>
            <person name="Haramoto Y."/>
            <person name="Yamamoto T.S."/>
            <person name="Takagi C."/>
            <person name="Heald R."/>
            <person name="Miller K."/>
            <person name="Haudenschild C."/>
            <person name="Kitzman J."/>
            <person name="Nakayama T."/>
            <person name="Izutsu Y."/>
            <person name="Robert J."/>
            <person name="Fortriede J."/>
            <person name="Burns K."/>
            <person name="Lotay V."/>
            <person name="Karimi K."/>
            <person name="Yasuoka Y."/>
            <person name="Dichmann D.S."/>
            <person name="Flajnik M.F."/>
            <person name="Houston D.W."/>
            <person name="Shendure J."/>
            <person name="DuPasquier L."/>
            <person name="Vize P.D."/>
            <person name="Zorn A.M."/>
            <person name="Ito M."/>
            <person name="Marcotte E.M."/>
            <person name="Wallingford J.B."/>
            <person name="Ito Y."/>
            <person name="Asashima M."/>
            <person name="Ueno N."/>
            <person name="Matsuda Y."/>
            <person name="Veenstra G.J."/>
            <person name="Fujiyama A."/>
            <person name="Harland R.M."/>
            <person name="Taira M."/>
            <person name="Rokhsar D.S."/>
        </authorList>
    </citation>
    <scope>NUCLEOTIDE SEQUENCE [LARGE SCALE GENOMIC DNA]</scope>
    <source>
        <strain evidence="2">J</strain>
    </source>
</reference>
<organism evidence="1 2">
    <name type="scientific">Xenopus laevis</name>
    <name type="common">African clawed frog</name>
    <dbReference type="NCBI Taxonomy" id="8355"/>
    <lineage>
        <taxon>Eukaryota</taxon>
        <taxon>Metazoa</taxon>
        <taxon>Chordata</taxon>
        <taxon>Craniata</taxon>
        <taxon>Vertebrata</taxon>
        <taxon>Euteleostomi</taxon>
        <taxon>Amphibia</taxon>
        <taxon>Batrachia</taxon>
        <taxon>Anura</taxon>
        <taxon>Pipoidea</taxon>
        <taxon>Pipidae</taxon>
        <taxon>Xenopodinae</taxon>
        <taxon>Xenopus</taxon>
        <taxon>Xenopus</taxon>
    </lineage>
</organism>
<accession>A0A974E330</accession>
<dbReference type="AlphaFoldDB" id="A0A974E330"/>
<dbReference type="EMBL" id="CM004466">
    <property type="protein sequence ID" value="OCU02436.1"/>
    <property type="molecule type" value="Genomic_DNA"/>
</dbReference>
<name>A0A974E330_XENLA</name>
<dbReference type="Proteomes" id="UP000694892">
    <property type="component" value="Chromosome 1L"/>
</dbReference>